<sequence>MDRPLGPRQPDKRHEAYESIFGRPSPVHHQNPSPVNYASSQYLYPQQHSQNQQFSQYSDRRSSYAPSYASSTHQAHPAPAQSQFYAQPSQPPNSWAYSSYPYRQQPYSHTTATTSHASSVASNPHTQGIIAAPPDLSPDTSLESFTRDGLTPAQAYQAQVYLSSPMGQQNVQPGRPHEYDNGPPRYQNGASGHPSNGVPRLGVNIDADNGRLGIDFAEGSSPSDTDDGSELPWTHGRSSYASQQPRAYQSYVQPQPPPPPPHHSSQYQRHSQVPPDALSVRSGSSDQSAASPPPRPHPLQLDTAIMNHAARPGTSASSLVEASTRRSSESSRTMPGGPAFRRDRTVQDRSRSMSAATTAQVRAVLLDGVAGSSRSRPSLPLMQGSSTPSSPGPPRRTPIVYPALLSRVAEAFRARVAVNDRVKDGLTYKDAFDGRQAVDKIAYIIKTTDRNLALLLGRALDAQKFFHAVTYDHRLRDSASDVYQFRTRVPSPFVSGEVGAPNSADDNALSLHRAGSTVTHDSSSPSNEVSTESDGHGNGRTQRPRAGSMSADDVPLPTGVFTLLTDCYSPTCSRDQLCYSITCPRRLEQQARLNLKPQLALKKQESQESLGELDIAEPGQLWIHSVPQEVVNSVSDQEKKRQEAINEVIYTERDFVRDMEYLRDVWINPLKNSEIIPEARRADFVEQVFWNVQDIIAVNTRLRDALNKRQKSYAVVESIADIFFDAVPHFGPFVSYGAHQLYGKYEFEKERSSNPAFAQFVEDNERRPESRKLELNAYLTKPTTRLARYPLLLEAVLKQTPDDTSDREGLPKVVALVREFLGEVNLQTGRAENRFNLLQLDQQLVFRPGEQVDLRLKDEGRELVHKGPLNKRGGSQGDSGELQVFLFDHALLMVKQKSKGEQYKVYRRPIPLELLYVIATDDTNGTVRTLNTRHPRTLVKRNSFNTASTVKTLPYPPSIPVKYENGGKAGFSITFVHLGRKYYQMTLWASTQVSHRKWVEAITRQQELMRERSTYFEMETLSEGFFTAMNGVNCAAPFMEGKKVVFGTFDGVYFSDLREQNRDPVKVLALTDVAQVDVLDDYGLLIVLSEGQVITFPLDALDHMDPMAGLKRAKRIASHTSFFKTGVCIGRTFVCVVKTSPLSSTIKILEPIDQNVRGRSKPTFRKLLQGGNDTLRIYREFYIPVQSSSIHFLKTRLCVACVNGFEIIDPATLDTQGLLDPSDESLEFVRRRGDNVKPKPMAIYRIENEFLLCYDDFAFYIDRSGHRSRKDFMVYWEGTPTGFALQYPYVLAFEPTFVEIRNVETGSMSQIIQGNNLRCLFTDIPPSASQSQRVSHGSFSSTYSVNQYAHPHQHQHQPYSTNSYGGRQSVQSSYSSSPVPPVYPGALPYGRTAGRDEIILVSDDRVMTLRMTPPGQ</sequence>
<reference evidence="1" key="1">
    <citation type="submission" date="2021-02" db="EMBL/GenBank/DDBJ databases">
        <authorList>
            <consortium name="DOE Joint Genome Institute"/>
            <person name="Ahrendt S."/>
            <person name="Looney B.P."/>
            <person name="Miyauchi S."/>
            <person name="Morin E."/>
            <person name="Drula E."/>
            <person name="Courty P.E."/>
            <person name="Chicoki N."/>
            <person name="Fauchery L."/>
            <person name="Kohler A."/>
            <person name="Kuo A."/>
            <person name="Labutti K."/>
            <person name="Pangilinan J."/>
            <person name="Lipzen A."/>
            <person name="Riley R."/>
            <person name="Andreopoulos W."/>
            <person name="He G."/>
            <person name="Johnson J."/>
            <person name="Barry K.W."/>
            <person name="Grigoriev I.V."/>
            <person name="Nagy L."/>
            <person name="Hibbett D."/>
            <person name="Henrissat B."/>
            <person name="Matheny P.B."/>
            <person name="Labbe J."/>
            <person name="Martin F."/>
        </authorList>
    </citation>
    <scope>NUCLEOTIDE SEQUENCE</scope>
    <source>
        <strain evidence="1">FP105234-sp</strain>
    </source>
</reference>
<evidence type="ECO:0000313" key="1">
    <source>
        <dbReference type="EMBL" id="KAI0042292.1"/>
    </source>
</evidence>
<comment type="caution">
    <text evidence="1">The sequence shown here is derived from an EMBL/GenBank/DDBJ whole genome shotgun (WGS) entry which is preliminary data.</text>
</comment>
<name>A0ACB8RE60_9AGAM</name>
<reference evidence="1" key="2">
    <citation type="journal article" date="2022" name="New Phytol.">
        <title>Evolutionary transition to the ectomycorrhizal habit in the genomes of a hyperdiverse lineage of mushroom-forming fungi.</title>
        <authorList>
            <person name="Looney B."/>
            <person name="Miyauchi S."/>
            <person name="Morin E."/>
            <person name="Drula E."/>
            <person name="Courty P.E."/>
            <person name="Kohler A."/>
            <person name="Kuo A."/>
            <person name="LaButti K."/>
            <person name="Pangilinan J."/>
            <person name="Lipzen A."/>
            <person name="Riley R."/>
            <person name="Andreopoulos W."/>
            <person name="He G."/>
            <person name="Johnson J."/>
            <person name="Nolan M."/>
            <person name="Tritt A."/>
            <person name="Barry K.W."/>
            <person name="Grigoriev I.V."/>
            <person name="Nagy L.G."/>
            <person name="Hibbett D."/>
            <person name="Henrissat B."/>
            <person name="Matheny P.B."/>
            <person name="Labbe J."/>
            <person name="Martin F.M."/>
        </authorList>
    </citation>
    <scope>NUCLEOTIDE SEQUENCE</scope>
    <source>
        <strain evidence="1">FP105234-sp</strain>
    </source>
</reference>
<keyword evidence="2" id="KW-1185">Reference proteome</keyword>
<protein>
    <submittedName>
        <fullName evidence="1">CNH-domain-containing protein</fullName>
    </submittedName>
</protein>
<organism evidence="1 2">
    <name type="scientific">Auriscalpium vulgare</name>
    <dbReference type="NCBI Taxonomy" id="40419"/>
    <lineage>
        <taxon>Eukaryota</taxon>
        <taxon>Fungi</taxon>
        <taxon>Dikarya</taxon>
        <taxon>Basidiomycota</taxon>
        <taxon>Agaricomycotina</taxon>
        <taxon>Agaricomycetes</taxon>
        <taxon>Russulales</taxon>
        <taxon>Auriscalpiaceae</taxon>
        <taxon>Auriscalpium</taxon>
    </lineage>
</organism>
<dbReference type="Proteomes" id="UP000814033">
    <property type="component" value="Unassembled WGS sequence"/>
</dbReference>
<accession>A0ACB8RE60</accession>
<proteinExistence type="predicted"/>
<evidence type="ECO:0000313" key="2">
    <source>
        <dbReference type="Proteomes" id="UP000814033"/>
    </source>
</evidence>
<gene>
    <name evidence="1" type="ORF">FA95DRAFT_1547696</name>
</gene>
<dbReference type="EMBL" id="MU276074">
    <property type="protein sequence ID" value="KAI0042292.1"/>
    <property type="molecule type" value="Genomic_DNA"/>
</dbReference>